<sequence>MSSVKESVIQLKKKSILFRLEAGESNATIERMDYESNQRAWMTADIFNKWIRAWDRELMKKKILFS</sequence>
<gene>
    <name evidence="2" type="ORF">PMACD_LOCUS8296</name>
</gene>
<evidence type="ECO:0000259" key="1">
    <source>
        <dbReference type="Pfam" id="PF03184"/>
    </source>
</evidence>
<proteinExistence type="predicted"/>
<evidence type="ECO:0000313" key="2">
    <source>
        <dbReference type="EMBL" id="CAF4865551.1"/>
    </source>
</evidence>
<reference evidence="2" key="1">
    <citation type="submission" date="2021-02" db="EMBL/GenBank/DDBJ databases">
        <authorList>
            <person name="Steward A R."/>
        </authorList>
    </citation>
    <scope>NUCLEOTIDE SEQUENCE</scope>
</reference>
<accession>A0A821SUU1</accession>
<organism evidence="2 3">
    <name type="scientific">Pieris macdunnoughi</name>
    <dbReference type="NCBI Taxonomy" id="345717"/>
    <lineage>
        <taxon>Eukaryota</taxon>
        <taxon>Metazoa</taxon>
        <taxon>Ecdysozoa</taxon>
        <taxon>Arthropoda</taxon>
        <taxon>Hexapoda</taxon>
        <taxon>Insecta</taxon>
        <taxon>Pterygota</taxon>
        <taxon>Neoptera</taxon>
        <taxon>Endopterygota</taxon>
        <taxon>Lepidoptera</taxon>
        <taxon>Glossata</taxon>
        <taxon>Ditrysia</taxon>
        <taxon>Papilionoidea</taxon>
        <taxon>Pieridae</taxon>
        <taxon>Pierinae</taxon>
        <taxon>Pieris</taxon>
    </lineage>
</organism>
<keyword evidence="3" id="KW-1185">Reference proteome</keyword>
<comment type="caution">
    <text evidence="2">The sequence shown here is derived from an EMBL/GenBank/DDBJ whole genome shotgun (WGS) entry which is preliminary data.</text>
</comment>
<protein>
    <recommendedName>
        <fullName evidence="1">DDE-1 domain-containing protein</fullName>
    </recommendedName>
</protein>
<name>A0A821SUU1_9NEOP</name>
<dbReference type="OrthoDB" id="125347at2759"/>
<dbReference type="EMBL" id="CAJOBZ010000021">
    <property type="protein sequence ID" value="CAF4865551.1"/>
    <property type="molecule type" value="Genomic_DNA"/>
</dbReference>
<feature type="domain" description="DDE-1" evidence="1">
    <location>
        <begin position="24"/>
        <end position="63"/>
    </location>
</feature>
<dbReference type="InterPro" id="IPR004875">
    <property type="entry name" value="DDE_SF_endonuclease_dom"/>
</dbReference>
<dbReference type="Proteomes" id="UP000663880">
    <property type="component" value="Unassembled WGS sequence"/>
</dbReference>
<dbReference type="AlphaFoldDB" id="A0A821SUU1"/>
<evidence type="ECO:0000313" key="3">
    <source>
        <dbReference type="Proteomes" id="UP000663880"/>
    </source>
</evidence>
<dbReference type="GO" id="GO:0003676">
    <property type="term" value="F:nucleic acid binding"/>
    <property type="evidence" value="ECO:0007669"/>
    <property type="project" value="InterPro"/>
</dbReference>
<dbReference type="Pfam" id="PF03184">
    <property type="entry name" value="DDE_1"/>
    <property type="match status" value="1"/>
</dbReference>